<reference evidence="1 2" key="1">
    <citation type="submission" date="2014-04" db="EMBL/GenBank/DDBJ databases">
        <authorList>
            <consortium name="DOE Joint Genome Institute"/>
            <person name="Kuo A."/>
            <person name="Girlanda M."/>
            <person name="Perotto S."/>
            <person name="Kohler A."/>
            <person name="Nagy L.G."/>
            <person name="Floudas D."/>
            <person name="Copeland A."/>
            <person name="Barry K.W."/>
            <person name="Cichocki N."/>
            <person name="Veneault-Fourrey C."/>
            <person name="LaButti K."/>
            <person name="Lindquist E.A."/>
            <person name="Lipzen A."/>
            <person name="Lundell T."/>
            <person name="Morin E."/>
            <person name="Murat C."/>
            <person name="Sun H."/>
            <person name="Tunlid A."/>
            <person name="Henrissat B."/>
            <person name="Grigoriev I.V."/>
            <person name="Hibbett D.S."/>
            <person name="Martin F."/>
            <person name="Nordberg H.P."/>
            <person name="Cantor M.N."/>
            <person name="Hua S.X."/>
        </authorList>
    </citation>
    <scope>NUCLEOTIDE SEQUENCE [LARGE SCALE GENOMIC DNA]</scope>
    <source>
        <strain evidence="1 2">MUT 4182</strain>
    </source>
</reference>
<gene>
    <name evidence="1" type="ORF">M407DRAFT_18185</name>
</gene>
<name>A0A0C3QW39_9AGAM</name>
<dbReference type="HOGENOM" id="CLU_099159_0_0_1"/>
<reference evidence="2" key="2">
    <citation type="submission" date="2015-01" db="EMBL/GenBank/DDBJ databases">
        <title>Evolutionary Origins and Diversification of the Mycorrhizal Mutualists.</title>
        <authorList>
            <consortium name="DOE Joint Genome Institute"/>
            <consortium name="Mycorrhizal Genomics Consortium"/>
            <person name="Kohler A."/>
            <person name="Kuo A."/>
            <person name="Nagy L.G."/>
            <person name="Floudas D."/>
            <person name="Copeland A."/>
            <person name="Barry K.W."/>
            <person name="Cichocki N."/>
            <person name="Veneault-Fourrey C."/>
            <person name="LaButti K."/>
            <person name="Lindquist E.A."/>
            <person name="Lipzen A."/>
            <person name="Lundell T."/>
            <person name="Morin E."/>
            <person name="Murat C."/>
            <person name="Riley R."/>
            <person name="Ohm R."/>
            <person name="Sun H."/>
            <person name="Tunlid A."/>
            <person name="Henrissat B."/>
            <person name="Grigoriev I.V."/>
            <person name="Hibbett D.S."/>
            <person name="Martin F."/>
        </authorList>
    </citation>
    <scope>NUCLEOTIDE SEQUENCE [LARGE SCALE GENOMIC DNA]</scope>
    <source>
        <strain evidence="2">MUT 4182</strain>
    </source>
</reference>
<sequence>MDSSPDYKHELLSPYSKARLARNNAIVGVGSSVALAPVTHGSSLFGLAFSGPNLVKNIHKTRKLKKEMKIHDIPKPKRRRRELLVPLGVGVAVGTFGLGVDGVADAAGGDYGLNHLFGADTGGKVTTALSPEQFALETLDGVSDSIHDHISTIAAPSDAAHALGPHTAEVFNPAPSVNTVSEAMAIHAVHGADRIQEWATSSQNGTFFNAKHAHELGQGLTAAEIGEGTGKGLDEGIERVPKLCD</sequence>
<accession>A0A0C3QW39</accession>
<organism evidence="1 2">
    <name type="scientific">Tulasnella calospora MUT 4182</name>
    <dbReference type="NCBI Taxonomy" id="1051891"/>
    <lineage>
        <taxon>Eukaryota</taxon>
        <taxon>Fungi</taxon>
        <taxon>Dikarya</taxon>
        <taxon>Basidiomycota</taxon>
        <taxon>Agaricomycotina</taxon>
        <taxon>Agaricomycetes</taxon>
        <taxon>Cantharellales</taxon>
        <taxon>Tulasnellaceae</taxon>
        <taxon>Tulasnella</taxon>
    </lineage>
</organism>
<dbReference type="EMBL" id="KN822951">
    <property type="protein sequence ID" value="KIO33034.1"/>
    <property type="molecule type" value="Genomic_DNA"/>
</dbReference>
<dbReference type="OrthoDB" id="3238877at2759"/>
<protein>
    <submittedName>
        <fullName evidence="1">Uncharacterized protein</fullName>
    </submittedName>
</protein>
<dbReference type="Proteomes" id="UP000054248">
    <property type="component" value="Unassembled WGS sequence"/>
</dbReference>
<dbReference type="AlphaFoldDB" id="A0A0C3QW39"/>
<evidence type="ECO:0000313" key="2">
    <source>
        <dbReference type="Proteomes" id="UP000054248"/>
    </source>
</evidence>
<keyword evidence="2" id="KW-1185">Reference proteome</keyword>
<proteinExistence type="predicted"/>
<evidence type="ECO:0000313" key="1">
    <source>
        <dbReference type="EMBL" id="KIO33034.1"/>
    </source>
</evidence>